<keyword evidence="3 8" id="KW-0819">tRNA processing</keyword>
<dbReference type="GO" id="GO:0008270">
    <property type="term" value="F:zinc ion binding"/>
    <property type="evidence" value="ECO:0007669"/>
    <property type="project" value="UniProtKB-UniRule"/>
</dbReference>
<keyword evidence="4 8" id="KW-0479">Metal-binding</keyword>
<dbReference type="Proteomes" id="UP000178797">
    <property type="component" value="Unassembled WGS sequence"/>
</dbReference>
<evidence type="ECO:0000256" key="3">
    <source>
        <dbReference type="ARBA" id="ARBA00022694"/>
    </source>
</evidence>
<dbReference type="InterPro" id="IPR058535">
    <property type="entry name" value="MafB19-deam"/>
</dbReference>
<evidence type="ECO:0000259" key="9">
    <source>
        <dbReference type="PROSITE" id="PS51747"/>
    </source>
</evidence>
<dbReference type="InterPro" id="IPR028883">
    <property type="entry name" value="tRNA_aden_deaminase"/>
</dbReference>
<comment type="cofactor">
    <cofactor evidence="8">
        <name>Zn(2+)</name>
        <dbReference type="ChEBI" id="CHEBI:29105"/>
    </cofactor>
    <text evidence="8">Binds 1 zinc ion per subunit.</text>
</comment>
<dbReference type="PROSITE" id="PS00903">
    <property type="entry name" value="CYT_DCMP_DEAMINASES_1"/>
    <property type="match status" value="1"/>
</dbReference>
<comment type="similarity">
    <text evidence="1">Belongs to the cytidine and deoxycytidylate deaminase family. ADAT2 subfamily.</text>
</comment>
<dbReference type="GO" id="GO:0002100">
    <property type="term" value="P:tRNA wobble adenosine to inosine editing"/>
    <property type="evidence" value="ECO:0007669"/>
    <property type="project" value="UniProtKB-UniRule"/>
</dbReference>
<comment type="function">
    <text evidence="8">Catalyzes the deamination of adenosine to inosine at the wobble position 34 of tRNA(Arg2).</text>
</comment>
<feature type="binding site" evidence="8">
    <location>
        <position position="91"/>
    </location>
    <ligand>
        <name>Zn(2+)</name>
        <dbReference type="ChEBI" id="CHEBI:29105"/>
        <note>catalytic</note>
    </ligand>
</feature>
<comment type="caution">
    <text evidence="10">The sequence shown here is derived from an EMBL/GenBank/DDBJ whole genome shotgun (WGS) entry which is preliminary data.</text>
</comment>
<protein>
    <recommendedName>
        <fullName evidence="8">tRNA-specific adenosine deaminase</fullName>
        <ecNumber evidence="8">3.5.4.33</ecNumber>
    </recommendedName>
</protein>
<evidence type="ECO:0000256" key="1">
    <source>
        <dbReference type="ARBA" id="ARBA00010669"/>
    </source>
</evidence>
<dbReference type="PROSITE" id="PS51747">
    <property type="entry name" value="CYT_DCMP_DEAMINASES_2"/>
    <property type="match status" value="1"/>
</dbReference>
<proteinExistence type="inferred from homology"/>
<feature type="binding site" evidence="8">
    <location>
        <position position="58"/>
    </location>
    <ligand>
        <name>Zn(2+)</name>
        <dbReference type="ChEBI" id="CHEBI:29105"/>
        <note>catalytic</note>
    </ligand>
</feature>
<evidence type="ECO:0000256" key="8">
    <source>
        <dbReference type="HAMAP-Rule" id="MF_00972"/>
    </source>
</evidence>
<dbReference type="PANTHER" id="PTHR11079:SF202">
    <property type="entry name" value="TRNA-SPECIFIC ADENOSINE DEAMINASE"/>
    <property type="match status" value="1"/>
</dbReference>
<accession>A0A1F7RYW2</accession>
<dbReference type="EMBL" id="MGDE01000082">
    <property type="protein sequence ID" value="OGL46620.1"/>
    <property type="molecule type" value="Genomic_DNA"/>
</dbReference>
<reference evidence="10 11" key="1">
    <citation type="journal article" date="2016" name="Nat. Commun.">
        <title>Thousands of microbial genomes shed light on interconnected biogeochemical processes in an aquifer system.</title>
        <authorList>
            <person name="Anantharaman K."/>
            <person name="Brown C.T."/>
            <person name="Hug L.A."/>
            <person name="Sharon I."/>
            <person name="Castelle C.J."/>
            <person name="Probst A.J."/>
            <person name="Thomas B.C."/>
            <person name="Singh A."/>
            <person name="Wilkins M.J."/>
            <person name="Karaoz U."/>
            <person name="Brodie E.L."/>
            <person name="Williams K.H."/>
            <person name="Hubbard S.S."/>
            <person name="Banfield J.F."/>
        </authorList>
    </citation>
    <scope>NUCLEOTIDE SEQUENCE [LARGE SCALE GENOMIC DNA]</scope>
</reference>
<evidence type="ECO:0000256" key="5">
    <source>
        <dbReference type="ARBA" id="ARBA00022801"/>
    </source>
</evidence>
<dbReference type="PANTHER" id="PTHR11079">
    <property type="entry name" value="CYTOSINE DEAMINASE FAMILY MEMBER"/>
    <property type="match status" value="1"/>
</dbReference>
<organism evidence="10 11">
    <name type="scientific">Candidatus Schekmanbacteria bacterium RBG_16_38_10</name>
    <dbReference type="NCBI Taxonomy" id="1817879"/>
    <lineage>
        <taxon>Bacteria</taxon>
        <taxon>Candidatus Schekmaniibacteriota</taxon>
    </lineage>
</organism>
<dbReference type="Gene3D" id="3.40.140.10">
    <property type="entry name" value="Cytidine Deaminase, domain 2"/>
    <property type="match status" value="1"/>
</dbReference>
<evidence type="ECO:0000256" key="4">
    <source>
        <dbReference type="ARBA" id="ARBA00022723"/>
    </source>
</evidence>
<dbReference type="NCBIfam" id="NF008113">
    <property type="entry name" value="PRK10860.1"/>
    <property type="match status" value="1"/>
</dbReference>
<dbReference type="SUPFAM" id="SSF53927">
    <property type="entry name" value="Cytidine deaminase-like"/>
    <property type="match status" value="1"/>
</dbReference>
<gene>
    <name evidence="8" type="primary">tadA</name>
    <name evidence="10" type="ORF">A2W05_06985</name>
</gene>
<dbReference type="AlphaFoldDB" id="A0A1F7RYW2"/>
<evidence type="ECO:0000313" key="10">
    <source>
        <dbReference type="EMBL" id="OGL46620.1"/>
    </source>
</evidence>
<dbReference type="InterPro" id="IPR016193">
    <property type="entry name" value="Cytidine_deaminase-like"/>
</dbReference>
<feature type="binding site" evidence="8">
    <location>
        <position position="88"/>
    </location>
    <ligand>
        <name>Zn(2+)</name>
        <dbReference type="ChEBI" id="CHEBI:29105"/>
        <note>catalytic</note>
    </ligand>
</feature>
<dbReference type="EC" id="3.5.4.33" evidence="8"/>
<dbReference type="InterPro" id="IPR016192">
    <property type="entry name" value="APOBEC/CMP_deaminase_Zn-bd"/>
</dbReference>
<sequence>MKTEDYFFHDKYMAIALEEAGKAYQEEEVPIGAAVVYRDEVIAKDHNRMEQLLDPTAHAEMLVLKKTADILKSWRLSEATLYVTIEPCPMCVGAMHLARISRLIFGAKDEKKGAAGSLYNIAEDKRLNHRISVLSGIMEEGCRKIIEKFFRERREQ</sequence>
<name>A0A1F7RYW2_9BACT</name>
<evidence type="ECO:0000256" key="6">
    <source>
        <dbReference type="ARBA" id="ARBA00022833"/>
    </source>
</evidence>
<evidence type="ECO:0000313" key="11">
    <source>
        <dbReference type="Proteomes" id="UP000178797"/>
    </source>
</evidence>
<evidence type="ECO:0000256" key="2">
    <source>
        <dbReference type="ARBA" id="ARBA00011738"/>
    </source>
</evidence>
<dbReference type="GO" id="GO:0052717">
    <property type="term" value="F:tRNA-specific adenosine-34 deaminase activity"/>
    <property type="evidence" value="ECO:0007669"/>
    <property type="project" value="UniProtKB-UniRule"/>
</dbReference>
<keyword evidence="6 8" id="KW-0862">Zinc</keyword>
<feature type="active site" description="Proton donor" evidence="8">
    <location>
        <position position="60"/>
    </location>
</feature>
<dbReference type="FunFam" id="3.40.140.10:FF:000005">
    <property type="entry name" value="tRNA-specific adenosine deaminase"/>
    <property type="match status" value="1"/>
</dbReference>
<comment type="catalytic activity">
    <reaction evidence="7 8">
        <text>adenosine(34) in tRNA + H2O + H(+) = inosine(34) in tRNA + NH4(+)</text>
        <dbReference type="Rhea" id="RHEA:43168"/>
        <dbReference type="Rhea" id="RHEA-COMP:10373"/>
        <dbReference type="Rhea" id="RHEA-COMP:10374"/>
        <dbReference type="ChEBI" id="CHEBI:15377"/>
        <dbReference type="ChEBI" id="CHEBI:15378"/>
        <dbReference type="ChEBI" id="CHEBI:28938"/>
        <dbReference type="ChEBI" id="CHEBI:74411"/>
        <dbReference type="ChEBI" id="CHEBI:82852"/>
        <dbReference type="EC" id="3.5.4.33"/>
    </reaction>
</comment>
<dbReference type="InterPro" id="IPR002125">
    <property type="entry name" value="CMP_dCMP_dom"/>
</dbReference>
<feature type="domain" description="CMP/dCMP-type deaminase" evidence="9">
    <location>
        <begin position="7"/>
        <end position="134"/>
    </location>
</feature>
<keyword evidence="5 8" id="KW-0378">Hydrolase</keyword>
<dbReference type="HAMAP" id="MF_00972">
    <property type="entry name" value="tRNA_aden_deaminase"/>
    <property type="match status" value="1"/>
</dbReference>
<evidence type="ECO:0000256" key="7">
    <source>
        <dbReference type="ARBA" id="ARBA00048045"/>
    </source>
</evidence>
<dbReference type="Pfam" id="PF14437">
    <property type="entry name" value="MafB19-deam"/>
    <property type="match status" value="1"/>
</dbReference>
<comment type="subunit">
    <text evidence="2 8">Homodimer.</text>
</comment>
<dbReference type="CDD" id="cd01285">
    <property type="entry name" value="nucleoside_deaminase"/>
    <property type="match status" value="1"/>
</dbReference>